<keyword evidence="6" id="KW-0503">Monooxygenase</keyword>
<keyword evidence="2" id="KW-0349">Heme</keyword>
<dbReference type="GO" id="GO:0004497">
    <property type="term" value="F:monooxygenase activity"/>
    <property type="evidence" value="ECO:0007669"/>
    <property type="project" value="UniProtKB-KW"/>
</dbReference>
<keyword evidence="5" id="KW-0408">Iron</keyword>
<dbReference type="AlphaFoldDB" id="A0A1V9YY09"/>
<dbReference type="OrthoDB" id="1470350at2759"/>
<dbReference type="InterPro" id="IPR001128">
    <property type="entry name" value="Cyt_P450"/>
</dbReference>
<dbReference type="PANTHER" id="PTHR24291:SF50">
    <property type="entry name" value="BIFUNCTIONAL ALBAFLAVENONE MONOOXYGENASE_TERPENE SYNTHASE"/>
    <property type="match status" value="1"/>
</dbReference>
<accession>A0A1V9YY09</accession>
<reference evidence="7 8" key="1">
    <citation type="journal article" date="2014" name="Genome Biol. Evol.">
        <title>The secreted proteins of Achlya hypogyna and Thraustotheca clavata identify the ancestral oomycete secretome and reveal gene acquisitions by horizontal gene transfer.</title>
        <authorList>
            <person name="Misner I."/>
            <person name="Blouin N."/>
            <person name="Leonard G."/>
            <person name="Richards T.A."/>
            <person name="Lane C.E."/>
        </authorList>
    </citation>
    <scope>NUCLEOTIDE SEQUENCE [LARGE SCALE GENOMIC DNA]</scope>
    <source>
        <strain evidence="7 8">ATCC 48635</strain>
    </source>
</reference>
<dbReference type="STRING" id="1202772.A0A1V9YY09"/>
<feature type="non-terminal residue" evidence="7">
    <location>
        <position position="188"/>
    </location>
</feature>
<evidence type="ECO:0008006" key="9">
    <source>
        <dbReference type="Google" id="ProtNLM"/>
    </source>
</evidence>
<dbReference type="GO" id="GO:0020037">
    <property type="term" value="F:heme binding"/>
    <property type="evidence" value="ECO:0007669"/>
    <property type="project" value="InterPro"/>
</dbReference>
<sequence length="188" mass="20432">MSDLVSAGPLSVAALSLGLTWLYLRFGRNEPFVPGLAFPRQLHQPLLGILRLLKTVDLAETLFVDAADADGMVSCKLVTANVVCVTKAAHVRQVVCATNHRVVVSVLSNHIHKLLGDKSLLLLVHDEWKVHRRLIARAFHWQSLANMVPTIAKVSEAFVDMALAASQPVDVYPLLKLAALDAIGLTGF</sequence>
<dbReference type="Pfam" id="PF00067">
    <property type="entry name" value="p450"/>
    <property type="match status" value="1"/>
</dbReference>
<keyword evidence="3" id="KW-0479">Metal-binding</keyword>
<dbReference type="InterPro" id="IPR036396">
    <property type="entry name" value="Cyt_P450_sf"/>
</dbReference>
<dbReference type="EMBL" id="JNBR01000594">
    <property type="protein sequence ID" value="OQR90648.1"/>
    <property type="molecule type" value="Genomic_DNA"/>
</dbReference>
<dbReference type="GO" id="GO:0005506">
    <property type="term" value="F:iron ion binding"/>
    <property type="evidence" value="ECO:0007669"/>
    <property type="project" value="InterPro"/>
</dbReference>
<proteinExistence type="inferred from homology"/>
<evidence type="ECO:0000256" key="1">
    <source>
        <dbReference type="ARBA" id="ARBA00010617"/>
    </source>
</evidence>
<evidence type="ECO:0000256" key="2">
    <source>
        <dbReference type="ARBA" id="ARBA00022617"/>
    </source>
</evidence>
<dbReference type="InterPro" id="IPR050196">
    <property type="entry name" value="Cytochrome_P450_Monoox"/>
</dbReference>
<protein>
    <recommendedName>
        <fullName evidence="9">Cytochrome P450</fullName>
    </recommendedName>
</protein>
<dbReference type="Gene3D" id="1.10.630.10">
    <property type="entry name" value="Cytochrome P450"/>
    <property type="match status" value="1"/>
</dbReference>
<keyword evidence="8" id="KW-1185">Reference proteome</keyword>
<evidence type="ECO:0000256" key="3">
    <source>
        <dbReference type="ARBA" id="ARBA00022723"/>
    </source>
</evidence>
<dbReference type="SUPFAM" id="SSF48264">
    <property type="entry name" value="Cytochrome P450"/>
    <property type="match status" value="1"/>
</dbReference>
<gene>
    <name evidence="7" type="ORF">ACHHYP_05336</name>
</gene>
<evidence type="ECO:0000313" key="8">
    <source>
        <dbReference type="Proteomes" id="UP000243579"/>
    </source>
</evidence>
<name>A0A1V9YY09_ACHHY</name>
<organism evidence="7 8">
    <name type="scientific">Achlya hypogyna</name>
    <name type="common">Oomycete</name>
    <name type="synonym">Protoachlya hypogyna</name>
    <dbReference type="NCBI Taxonomy" id="1202772"/>
    <lineage>
        <taxon>Eukaryota</taxon>
        <taxon>Sar</taxon>
        <taxon>Stramenopiles</taxon>
        <taxon>Oomycota</taxon>
        <taxon>Saprolegniomycetes</taxon>
        <taxon>Saprolegniales</taxon>
        <taxon>Achlyaceae</taxon>
        <taxon>Achlya</taxon>
    </lineage>
</organism>
<comment type="similarity">
    <text evidence="1">Belongs to the cytochrome P450 family.</text>
</comment>
<evidence type="ECO:0000256" key="6">
    <source>
        <dbReference type="ARBA" id="ARBA00023033"/>
    </source>
</evidence>
<dbReference type="GO" id="GO:0016705">
    <property type="term" value="F:oxidoreductase activity, acting on paired donors, with incorporation or reduction of molecular oxygen"/>
    <property type="evidence" value="ECO:0007669"/>
    <property type="project" value="InterPro"/>
</dbReference>
<dbReference type="Proteomes" id="UP000243579">
    <property type="component" value="Unassembled WGS sequence"/>
</dbReference>
<evidence type="ECO:0000313" key="7">
    <source>
        <dbReference type="EMBL" id="OQR90648.1"/>
    </source>
</evidence>
<comment type="caution">
    <text evidence="7">The sequence shown here is derived from an EMBL/GenBank/DDBJ whole genome shotgun (WGS) entry which is preliminary data.</text>
</comment>
<evidence type="ECO:0000256" key="5">
    <source>
        <dbReference type="ARBA" id="ARBA00023004"/>
    </source>
</evidence>
<dbReference type="PANTHER" id="PTHR24291">
    <property type="entry name" value="CYTOCHROME P450 FAMILY 4"/>
    <property type="match status" value="1"/>
</dbReference>
<evidence type="ECO:0000256" key="4">
    <source>
        <dbReference type="ARBA" id="ARBA00023002"/>
    </source>
</evidence>
<keyword evidence="4" id="KW-0560">Oxidoreductase</keyword>